<dbReference type="GO" id="GO:0006289">
    <property type="term" value="P:nucleotide-excision repair"/>
    <property type="evidence" value="ECO:0007669"/>
    <property type="project" value="InterPro"/>
</dbReference>
<dbReference type="PANTHER" id="PTHR12135">
    <property type="entry name" value="DNA REPAIR PROTEIN XP-C / RAD4"/>
    <property type="match status" value="1"/>
</dbReference>
<dbReference type="InterPro" id="IPR018325">
    <property type="entry name" value="Rad4/PNGase_transGLS-fold"/>
</dbReference>
<name>A0A426XJA0_ENSVE</name>
<dbReference type="EMBL" id="AMZH03020095">
    <property type="protein sequence ID" value="RRT39532.1"/>
    <property type="molecule type" value="Genomic_DNA"/>
</dbReference>
<evidence type="ECO:0000313" key="2">
    <source>
        <dbReference type="EMBL" id="RRT39532.1"/>
    </source>
</evidence>
<organism evidence="2 3">
    <name type="scientific">Ensete ventricosum</name>
    <name type="common">Abyssinian banana</name>
    <name type="synonym">Musa ensete</name>
    <dbReference type="NCBI Taxonomy" id="4639"/>
    <lineage>
        <taxon>Eukaryota</taxon>
        <taxon>Viridiplantae</taxon>
        <taxon>Streptophyta</taxon>
        <taxon>Embryophyta</taxon>
        <taxon>Tracheophyta</taxon>
        <taxon>Spermatophyta</taxon>
        <taxon>Magnoliopsida</taxon>
        <taxon>Liliopsida</taxon>
        <taxon>Zingiberales</taxon>
        <taxon>Musaceae</taxon>
        <taxon>Ensete</taxon>
    </lineage>
</organism>
<sequence>MLCFRFVSILDVASLKPDADITGTTKQDTASMDMRIFSPSTSVLAPSAVSEITGVHLLNKNNENLEISGKDKVDEEQQGSGCKENLPEVSAAACPSNDPVTYTSTSGMCNNKFNCQDTKSKRKGDMEFMLEMEMAISATAAAVAENKLHSEIDESLCARLASFVKKPTQRSAVDPSISMHSSSGAVWSRRTGPPLYWAEVYCSGETLTGRWVHVDAANAIVDGAERVEAAAAACRRPMKYVVAFAANGAKDVSRRCDLHYFFPKMDLS</sequence>
<proteinExistence type="predicted"/>
<dbReference type="InterPro" id="IPR036985">
    <property type="entry name" value="Transglutaminase-like_sf"/>
</dbReference>
<evidence type="ECO:0000313" key="3">
    <source>
        <dbReference type="Proteomes" id="UP000287651"/>
    </source>
</evidence>
<dbReference type="Gene3D" id="3.90.260.10">
    <property type="entry name" value="Transglutaminase-like"/>
    <property type="match status" value="1"/>
</dbReference>
<dbReference type="AlphaFoldDB" id="A0A426XJA0"/>
<dbReference type="Pfam" id="PF03835">
    <property type="entry name" value="Rad4"/>
    <property type="match status" value="1"/>
</dbReference>
<dbReference type="GO" id="GO:0071942">
    <property type="term" value="C:XPC complex"/>
    <property type="evidence" value="ECO:0007669"/>
    <property type="project" value="TreeGrafter"/>
</dbReference>
<dbReference type="InterPro" id="IPR038765">
    <property type="entry name" value="Papain-like_cys_pep_sf"/>
</dbReference>
<feature type="domain" description="Rad4/PNGase transglutaminase-like fold" evidence="1">
    <location>
        <begin position="193"/>
        <end position="255"/>
    </location>
</feature>
<evidence type="ECO:0000259" key="1">
    <source>
        <dbReference type="Pfam" id="PF03835"/>
    </source>
</evidence>
<dbReference type="SUPFAM" id="SSF54001">
    <property type="entry name" value="Cysteine proteinases"/>
    <property type="match status" value="1"/>
</dbReference>
<reference evidence="2 3" key="1">
    <citation type="journal article" date="2014" name="Agronomy (Basel)">
        <title>A Draft Genome Sequence for Ensete ventricosum, the Drought-Tolerant Tree Against Hunger.</title>
        <authorList>
            <person name="Harrison J."/>
            <person name="Moore K.A."/>
            <person name="Paszkiewicz K."/>
            <person name="Jones T."/>
            <person name="Grant M."/>
            <person name="Ambacheew D."/>
            <person name="Muzemil S."/>
            <person name="Studholme D.J."/>
        </authorList>
    </citation>
    <scope>NUCLEOTIDE SEQUENCE [LARGE SCALE GENOMIC DNA]</scope>
</reference>
<dbReference type="PANTHER" id="PTHR12135:SF0">
    <property type="entry name" value="DNA REPAIR PROTEIN COMPLEMENTING XP-C CELLS"/>
    <property type="match status" value="1"/>
</dbReference>
<protein>
    <recommendedName>
        <fullName evidence="1">Rad4/PNGase transglutaminase-like fold domain-containing protein</fullName>
    </recommendedName>
</protein>
<comment type="caution">
    <text evidence="2">The sequence shown here is derived from an EMBL/GenBank/DDBJ whole genome shotgun (WGS) entry which is preliminary data.</text>
</comment>
<accession>A0A426XJA0</accession>
<dbReference type="GO" id="GO:0003697">
    <property type="term" value="F:single-stranded DNA binding"/>
    <property type="evidence" value="ECO:0007669"/>
    <property type="project" value="TreeGrafter"/>
</dbReference>
<dbReference type="GO" id="GO:0005737">
    <property type="term" value="C:cytoplasm"/>
    <property type="evidence" value="ECO:0007669"/>
    <property type="project" value="TreeGrafter"/>
</dbReference>
<gene>
    <name evidence="2" type="ORF">B296_00059067</name>
</gene>
<dbReference type="GO" id="GO:0003684">
    <property type="term" value="F:damaged DNA binding"/>
    <property type="evidence" value="ECO:0007669"/>
    <property type="project" value="InterPro"/>
</dbReference>
<dbReference type="Proteomes" id="UP000287651">
    <property type="component" value="Unassembled WGS sequence"/>
</dbReference>
<dbReference type="GO" id="GO:0000111">
    <property type="term" value="C:nucleotide-excision repair factor 2 complex"/>
    <property type="evidence" value="ECO:0007669"/>
    <property type="project" value="TreeGrafter"/>
</dbReference>
<dbReference type="GO" id="GO:0006298">
    <property type="term" value="P:mismatch repair"/>
    <property type="evidence" value="ECO:0007669"/>
    <property type="project" value="TreeGrafter"/>
</dbReference>
<dbReference type="InterPro" id="IPR004583">
    <property type="entry name" value="DNA_repair_Rad4"/>
</dbReference>